<evidence type="ECO:0000256" key="1">
    <source>
        <dbReference type="SAM" id="SignalP"/>
    </source>
</evidence>
<dbReference type="EMBL" id="CP016895">
    <property type="protein sequence ID" value="AOA58977.1"/>
    <property type="molecule type" value="Genomic_DNA"/>
</dbReference>
<dbReference type="RefSeq" id="WP_067556452.1">
    <property type="nucleotide sequence ID" value="NZ_CP016895.1"/>
</dbReference>
<dbReference type="AlphaFoldDB" id="A0A1B2M1A3"/>
<dbReference type="OrthoDB" id="6717434at2"/>
<dbReference type="PROSITE" id="PS51257">
    <property type="entry name" value="PROKAR_LIPOPROTEIN"/>
    <property type="match status" value="1"/>
</dbReference>
<dbReference type="KEGG" id="ala:BFG52_11865"/>
<dbReference type="Pfam" id="PF25642">
    <property type="entry name" value="DUF7944"/>
    <property type="match status" value="1"/>
</dbReference>
<accession>A0A1B2M1A3</accession>
<evidence type="ECO:0000313" key="3">
    <source>
        <dbReference type="EMBL" id="AOA58977.1"/>
    </source>
</evidence>
<keyword evidence="4" id="KW-1185">Reference proteome</keyword>
<evidence type="ECO:0000313" key="4">
    <source>
        <dbReference type="Proteomes" id="UP000093391"/>
    </source>
</evidence>
<sequence>MTNLKDLIKNCSKAITLGTFSISCLLSATLFAAENNENIEVTQVQVTSEELAAIYVLSEICPKFVKGKKFDQGYAALVADYLPDSAKPLRQLQQIAQNPQFKKFLDEARQDAQKAGDDKNRAVCQDIEKYQSY</sequence>
<dbReference type="InterPro" id="IPR057704">
    <property type="entry name" value="DUF7944"/>
</dbReference>
<dbReference type="Proteomes" id="UP000093391">
    <property type="component" value="Chromosome"/>
</dbReference>
<organism evidence="3 4">
    <name type="scientific">Acinetobacter larvae</name>
    <dbReference type="NCBI Taxonomy" id="1789224"/>
    <lineage>
        <taxon>Bacteria</taxon>
        <taxon>Pseudomonadati</taxon>
        <taxon>Pseudomonadota</taxon>
        <taxon>Gammaproteobacteria</taxon>
        <taxon>Moraxellales</taxon>
        <taxon>Moraxellaceae</taxon>
        <taxon>Acinetobacter</taxon>
    </lineage>
</organism>
<proteinExistence type="predicted"/>
<feature type="chain" id="PRO_5008539961" description="DUF7944 domain-containing protein" evidence="1">
    <location>
        <begin position="33"/>
        <end position="133"/>
    </location>
</feature>
<protein>
    <recommendedName>
        <fullName evidence="2">DUF7944 domain-containing protein</fullName>
    </recommendedName>
</protein>
<evidence type="ECO:0000259" key="2">
    <source>
        <dbReference type="Pfam" id="PF25642"/>
    </source>
</evidence>
<name>A0A1B2M1A3_9GAMM</name>
<feature type="signal peptide" evidence="1">
    <location>
        <begin position="1"/>
        <end position="32"/>
    </location>
</feature>
<gene>
    <name evidence="3" type="ORF">BFG52_11865</name>
</gene>
<dbReference type="NCBIfam" id="NF047330">
    <property type="entry name" value="MCR_0457_fam"/>
    <property type="match status" value="1"/>
</dbReference>
<reference evidence="3 4" key="1">
    <citation type="submission" date="2016-08" db="EMBL/GenBank/DDBJ databases">
        <authorList>
            <person name="Seilhamer J.J."/>
        </authorList>
    </citation>
    <scope>NUCLEOTIDE SEQUENCE [LARGE SCALE GENOMIC DNA]</scope>
    <source>
        <strain evidence="3 4">BRTC-1</strain>
    </source>
</reference>
<feature type="domain" description="DUF7944" evidence="2">
    <location>
        <begin position="47"/>
        <end position="127"/>
    </location>
</feature>
<keyword evidence="1" id="KW-0732">Signal</keyword>